<dbReference type="GO" id="GO:0031388">
    <property type="term" value="P:organic acid phosphorylation"/>
    <property type="evidence" value="ECO:0007669"/>
    <property type="project" value="InterPro"/>
</dbReference>
<comment type="caution">
    <text evidence="4">The sequence shown here is derived from an EMBL/GenBank/DDBJ whole genome shotgun (WGS) entry which is preliminary data.</text>
</comment>
<evidence type="ECO:0000313" key="5">
    <source>
        <dbReference type="Proteomes" id="UP000001396"/>
    </source>
</evidence>
<sequence>MKILIAVDKFKDCISSKDIGNAISNSIDKSLNKDLITTSVLGISDGGEGFLESLISPLNLTVQHLNVTGPLCNEITSKYAYNAEKKIAVVEMALASGLELVERSLRNPLNTTTRGTGELIAHAIHVNGCKHIVIGAGGSATNDGGLGALVALGIQVTLNDDSQPRYIVGRHLANVKSIVLPQQVREKLKDVHFEFCTDVTTPFVGERGATHTFAKQKGASVQDRETLEQGMINVANLLTVDIRHREGTGAAGGLAGGFVSLLGATISKGMDYVCKLIQLDQHIKDSDIIITGEGCFDSTSLAGKAVTKILDLGDQYNKSIIIICGCLGDQEEVKKEVDTKWKCIKSICDLQSRYGNEASMNKTRECIDRLIDSEILPMILLNKK</sequence>
<keyword evidence="2" id="KW-0808">Transferase</keyword>
<accession>D3BDV2</accession>
<dbReference type="STRING" id="670386.D3BDV2"/>
<dbReference type="PANTHER" id="PTHR21599">
    <property type="entry name" value="GLYCERATE KINASE"/>
    <property type="match status" value="1"/>
</dbReference>
<dbReference type="GO" id="GO:0008887">
    <property type="term" value="F:glycerate kinase activity"/>
    <property type="evidence" value="ECO:0007669"/>
    <property type="project" value="InterPro"/>
</dbReference>
<dbReference type="PIRSF" id="PIRSF006078">
    <property type="entry name" value="GlxK"/>
    <property type="match status" value="1"/>
</dbReference>
<dbReference type="Gene3D" id="3.90.1510.10">
    <property type="entry name" value="Glycerate kinase, domain 2"/>
    <property type="match status" value="1"/>
</dbReference>
<dbReference type="InterPro" id="IPR018193">
    <property type="entry name" value="Glyc_kinase_flavodox-like_fold"/>
</dbReference>
<dbReference type="RefSeq" id="XP_020432203.1">
    <property type="nucleotide sequence ID" value="XM_020577755.1"/>
</dbReference>
<evidence type="ECO:0008006" key="6">
    <source>
        <dbReference type="Google" id="ProtNLM"/>
    </source>
</evidence>
<dbReference type="SUPFAM" id="SSF110738">
    <property type="entry name" value="Glycerate kinase I"/>
    <property type="match status" value="1"/>
</dbReference>
<name>D3BDV2_HETP5</name>
<keyword evidence="3" id="KW-0418">Kinase</keyword>
<keyword evidence="5" id="KW-1185">Reference proteome</keyword>
<dbReference type="InterPro" id="IPR018197">
    <property type="entry name" value="Glycerate_kinase_RE-like"/>
</dbReference>
<evidence type="ECO:0000313" key="4">
    <source>
        <dbReference type="EMBL" id="EFA80083.1"/>
    </source>
</evidence>
<dbReference type="InParanoid" id="D3BDV2"/>
<proteinExistence type="inferred from homology"/>
<dbReference type="EMBL" id="ADBJ01000031">
    <property type="protein sequence ID" value="EFA80083.1"/>
    <property type="molecule type" value="Genomic_DNA"/>
</dbReference>
<dbReference type="Proteomes" id="UP000001396">
    <property type="component" value="Unassembled WGS sequence"/>
</dbReference>
<dbReference type="Gene3D" id="3.40.50.10350">
    <property type="entry name" value="Glycerate kinase, domain 1"/>
    <property type="match status" value="1"/>
</dbReference>
<dbReference type="PANTHER" id="PTHR21599:SF0">
    <property type="entry name" value="GLYCERATE KINASE"/>
    <property type="match status" value="1"/>
</dbReference>
<evidence type="ECO:0000256" key="3">
    <source>
        <dbReference type="ARBA" id="ARBA00022777"/>
    </source>
</evidence>
<comment type="similarity">
    <text evidence="1">Belongs to the glycerate kinase type-1 family.</text>
</comment>
<organism evidence="4 5">
    <name type="scientific">Heterostelium pallidum (strain ATCC 26659 / Pp 5 / PN500)</name>
    <name type="common">Cellular slime mold</name>
    <name type="synonym">Polysphondylium pallidum</name>
    <dbReference type="NCBI Taxonomy" id="670386"/>
    <lineage>
        <taxon>Eukaryota</taxon>
        <taxon>Amoebozoa</taxon>
        <taxon>Evosea</taxon>
        <taxon>Eumycetozoa</taxon>
        <taxon>Dictyostelia</taxon>
        <taxon>Acytosteliales</taxon>
        <taxon>Acytosteliaceae</taxon>
        <taxon>Heterostelium</taxon>
    </lineage>
</organism>
<dbReference type="Pfam" id="PF02595">
    <property type="entry name" value="Gly_kinase"/>
    <property type="match status" value="1"/>
</dbReference>
<dbReference type="InterPro" id="IPR004381">
    <property type="entry name" value="Glycerate_kinase"/>
</dbReference>
<protein>
    <recommendedName>
        <fullName evidence="6">Glycerate kinase</fullName>
    </recommendedName>
</protein>
<evidence type="ECO:0000256" key="1">
    <source>
        <dbReference type="ARBA" id="ARBA00006284"/>
    </source>
</evidence>
<dbReference type="NCBIfam" id="TIGR00045">
    <property type="entry name" value="glycerate kinase"/>
    <property type="match status" value="1"/>
</dbReference>
<dbReference type="GeneID" id="31362386"/>
<dbReference type="InterPro" id="IPR036129">
    <property type="entry name" value="Glycerate_kinase_sf"/>
</dbReference>
<dbReference type="AlphaFoldDB" id="D3BDV2"/>
<gene>
    <name evidence="4" type="ORF">PPL_06905</name>
</gene>
<reference evidence="4 5" key="1">
    <citation type="journal article" date="2011" name="Genome Res.">
        <title>Phylogeny-wide analysis of social amoeba genomes highlights ancient origins for complex intercellular communication.</title>
        <authorList>
            <person name="Heidel A.J."/>
            <person name="Lawal H.M."/>
            <person name="Felder M."/>
            <person name="Schilde C."/>
            <person name="Helps N.R."/>
            <person name="Tunggal B."/>
            <person name="Rivero F."/>
            <person name="John U."/>
            <person name="Schleicher M."/>
            <person name="Eichinger L."/>
            <person name="Platzer M."/>
            <person name="Noegel A.A."/>
            <person name="Schaap P."/>
            <person name="Gloeckner G."/>
        </authorList>
    </citation>
    <scope>NUCLEOTIDE SEQUENCE [LARGE SCALE GENOMIC DNA]</scope>
    <source>
        <strain evidence="5">ATCC 26659 / Pp 5 / PN500</strain>
    </source>
</reference>
<evidence type="ECO:0000256" key="2">
    <source>
        <dbReference type="ARBA" id="ARBA00022679"/>
    </source>
</evidence>
<dbReference type="OMA" id="MRVLVCP"/>